<sequence>MRKKGFYESISKIIISNVDIVTFNQKINDFTVDKILESTKTDKIDLFLKLTTLSNEIYIFLQNIHSAILEIDNLSKRNDYDFIWISAGKNELRDIMTYLNLLELNINQSLSLVDELNVSEGDKFLDKMNDICNVILGIKKTFQPVQKRIAVINHHYELKEGIIESVKNEISGCLEKLSELKLKNTRLDIISKISDTNLMDFVRLKKLYKSKTLTGQDFILFSYMDIDVFDDYTSIHDTLSPIAESLNLIPITLDEFCKSAKETYKDLVIQNLTSYENTVESFNRFRTELKDFKNKYVVKRITLICDRIFQLLETPDYDSTENIETALTILKPLANLYDMDKYYVQRLIDFEKRLTSRDLQENIPQTPAHKVRVNNPKSIRKFSNPLTETLNMKPVLSESNQNMKENKKLFQTPKLIDEHVFSKSNIEYIERVKTEILEDISDEIHPPHTPSADNSFSSSNSSPDAMTAKNIFDSPNPFITPNSRNFGKTSKSLMTPLTTPRPSLTQKYVMLPIDEEPQQITRLKYNKSKPNENKNQQIPLLRFELSTVIKTTETSDDNEREDTNPIPTKNLLSTSKIPINNLKCRTKIVSPNTSHSRIPLPSRPESRLSLQRSSSRSSSRSQSRQDNLKISPTIHRPESRLENLAFNISSKLGTISPIAPTTEIKPRPSTVMTQREMKLKREPLQPSRLLNRYPSELRNIKVRGTTSLGTRKQFGANRITSV</sequence>
<feature type="region of interest" description="Disordered" evidence="1">
    <location>
        <begin position="552"/>
        <end position="572"/>
    </location>
</feature>
<name>A0AAV5R885_PICKL</name>
<evidence type="ECO:0008006" key="4">
    <source>
        <dbReference type="Google" id="ProtNLM"/>
    </source>
</evidence>
<feature type="region of interest" description="Disordered" evidence="1">
    <location>
        <begin position="588"/>
        <end position="635"/>
    </location>
</feature>
<organism evidence="2 3">
    <name type="scientific">Pichia kluyveri</name>
    <name type="common">Yeast</name>
    <dbReference type="NCBI Taxonomy" id="36015"/>
    <lineage>
        <taxon>Eukaryota</taxon>
        <taxon>Fungi</taxon>
        <taxon>Dikarya</taxon>
        <taxon>Ascomycota</taxon>
        <taxon>Saccharomycotina</taxon>
        <taxon>Pichiomycetes</taxon>
        <taxon>Pichiales</taxon>
        <taxon>Pichiaceae</taxon>
        <taxon>Pichia</taxon>
    </lineage>
</organism>
<accession>A0AAV5R885</accession>
<gene>
    <name evidence="2" type="ORF">DAPK24_043820</name>
</gene>
<feature type="region of interest" description="Disordered" evidence="1">
    <location>
        <begin position="443"/>
        <end position="501"/>
    </location>
</feature>
<dbReference type="AlphaFoldDB" id="A0AAV5R885"/>
<feature type="compositionally biased region" description="Low complexity" evidence="1">
    <location>
        <begin position="607"/>
        <end position="625"/>
    </location>
</feature>
<evidence type="ECO:0000313" key="2">
    <source>
        <dbReference type="EMBL" id="GMM47784.1"/>
    </source>
</evidence>
<feature type="compositionally biased region" description="Low complexity" evidence="1">
    <location>
        <begin position="450"/>
        <end position="465"/>
    </location>
</feature>
<dbReference type="EMBL" id="BTGB01000009">
    <property type="protein sequence ID" value="GMM47784.1"/>
    <property type="molecule type" value="Genomic_DNA"/>
</dbReference>
<dbReference type="Proteomes" id="UP001378960">
    <property type="component" value="Unassembled WGS sequence"/>
</dbReference>
<evidence type="ECO:0000313" key="3">
    <source>
        <dbReference type="Proteomes" id="UP001378960"/>
    </source>
</evidence>
<keyword evidence="3" id="KW-1185">Reference proteome</keyword>
<proteinExistence type="predicted"/>
<protein>
    <recommendedName>
        <fullName evidence="4">Karyogamy protein KAR9</fullName>
    </recommendedName>
</protein>
<dbReference type="Pfam" id="PF08580">
    <property type="entry name" value="KAR9"/>
    <property type="match status" value="1"/>
</dbReference>
<feature type="compositionally biased region" description="Polar residues" evidence="1">
    <location>
        <begin position="477"/>
        <end position="501"/>
    </location>
</feature>
<reference evidence="2 3" key="1">
    <citation type="journal article" date="2023" name="Elife">
        <title>Identification of key yeast species and microbe-microbe interactions impacting larval growth of Drosophila in the wild.</title>
        <authorList>
            <person name="Mure A."/>
            <person name="Sugiura Y."/>
            <person name="Maeda R."/>
            <person name="Honda K."/>
            <person name="Sakurai N."/>
            <person name="Takahashi Y."/>
            <person name="Watada M."/>
            <person name="Katoh T."/>
            <person name="Gotoh A."/>
            <person name="Gotoh Y."/>
            <person name="Taniguchi I."/>
            <person name="Nakamura K."/>
            <person name="Hayashi T."/>
            <person name="Katayama T."/>
            <person name="Uemura T."/>
            <person name="Hattori Y."/>
        </authorList>
    </citation>
    <scope>NUCLEOTIDE SEQUENCE [LARGE SCALE GENOMIC DNA]</scope>
    <source>
        <strain evidence="2 3">PK-24</strain>
    </source>
</reference>
<comment type="caution">
    <text evidence="2">The sequence shown here is derived from an EMBL/GenBank/DDBJ whole genome shotgun (WGS) entry which is preliminary data.</text>
</comment>
<evidence type="ECO:0000256" key="1">
    <source>
        <dbReference type="SAM" id="MobiDB-lite"/>
    </source>
</evidence>
<dbReference type="InterPro" id="IPR013889">
    <property type="entry name" value="Karyogamy_KAR9"/>
</dbReference>